<evidence type="ECO:0000256" key="1">
    <source>
        <dbReference type="SAM" id="MobiDB-lite"/>
    </source>
</evidence>
<reference evidence="2" key="1">
    <citation type="submission" date="2023-03" db="EMBL/GenBank/DDBJ databases">
        <title>Massive genome expansion in bonnet fungi (Mycena s.s.) driven by repeated elements and novel gene families across ecological guilds.</title>
        <authorList>
            <consortium name="Lawrence Berkeley National Laboratory"/>
            <person name="Harder C.B."/>
            <person name="Miyauchi S."/>
            <person name="Viragh M."/>
            <person name="Kuo A."/>
            <person name="Thoen E."/>
            <person name="Andreopoulos B."/>
            <person name="Lu D."/>
            <person name="Skrede I."/>
            <person name="Drula E."/>
            <person name="Henrissat B."/>
            <person name="Morin E."/>
            <person name="Kohler A."/>
            <person name="Barry K."/>
            <person name="LaButti K."/>
            <person name="Morin E."/>
            <person name="Salamov A."/>
            <person name="Lipzen A."/>
            <person name="Mereny Z."/>
            <person name="Hegedus B."/>
            <person name="Baldrian P."/>
            <person name="Stursova M."/>
            <person name="Weitz H."/>
            <person name="Taylor A."/>
            <person name="Grigoriev I.V."/>
            <person name="Nagy L.G."/>
            <person name="Martin F."/>
            <person name="Kauserud H."/>
        </authorList>
    </citation>
    <scope>NUCLEOTIDE SEQUENCE</scope>
    <source>
        <strain evidence="2">CBHHK002</strain>
    </source>
</reference>
<feature type="compositionally biased region" description="Gly residues" evidence="1">
    <location>
        <begin position="321"/>
        <end position="340"/>
    </location>
</feature>
<gene>
    <name evidence="2" type="ORF">DFH08DRAFT_1041234</name>
</gene>
<comment type="caution">
    <text evidence="2">The sequence shown here is derived from an EMBL/GenBank/DDBJ whole genome shotgun (WGS) entry which is preliminary data.</text>
</comment>
<proteinExistence type="predicted"/>
<feature type="compositionally biased region" description="Low complexity" evidence="1">
    <location>
        <begin position="225"/>
        <end position="235"/>
    </location>
</feature>
<feature type="compositionally biased region" description="Basic and acidic residues" evidence="1">
    <location>
        <begin position="49"/>
        <end position="59"/>
    </location>
</feature>
<feature type="region of interest" description="Disordered" evidence="1">
    <location>
        <begin position="578"/>
        <end position="703"/>
    </location>
</feature>
<feature type="compositionally biased region" description="Basic residues" evidence="1">
    <location>
        <begin position="685"/>
        <end position="700"/>
    </location>
</feature>
<accession>A0AAD6ZBN4</accession>
<name>A0AAD6ZBN4_9AGAR</name>
<dbReference type="EMBL" id="JARIHO010000066">
    <property type="protein sequence ID" value="KAJ7314621.1"/>
    <property type="molecule type" value="Genomic_DNA"/>
</dbReference>
<dbReference type="AlphaFoldDB" id="A0AAD6ZBN4"/>
<feature type="compositionally biased region" description="Acidic residues" evidence="1">
    <location>
        <begin position="613"/>
        <end position="625"/>
    </location>
</feature>
<feature type="compositionally biased region" description="Basic residues" evidence="1">
    <location>
        <begin position="649"/>
        <end position="661"/>
    </location>
</feature>
<dbReference type="Proteomes" id="UP001218218">
    <property type="component" value="Unassembled WGS sequence"/>
</dbReference>
<evidence type="ECO:0000313" key="3">
    <source>
        <dbReference type="Proteomes" id="UP001218218"/>
    </source>
</evidence>
<protein>
    <submittedName>
        <fullName evidence="2">Uncharacterized protein</fullName>
    </submittedName>
</protein>
<feature type="region of interest" description="Disordered" evidence="1">
    <location>
        <begin position="315"/>
        <end position="348"/>
    </location>
</feature>
<organism evidence="2 3">
    <name type="scientific">Mycena albidolilacea</name>
    <dbReference type="NCBI Taxonomy" id="1033008"/>
    <lineage>
        <taxon>Eukaryota</taxon>
        <taxon>Fungi</taxon>
        <taxon>Dikarya</taxon>
        <taxon>Basidiomycota</taxon>
        <taxon>Agaricomycotina</taxon>
        <taxon>Agaricomycetes</taxon>
        <taxon>Agaricomycetidae</taxon>
        <taxon>Agaricales</taxon>
        <taxon>Marasmiineae</taxon>
        <taxon>Mycenaceae</taxon>
        <taxon>Mycena</taxon>
    </lineage>
</organism>
<feature type="region of interest" description="Disordered" evidence="1">
    <location>
        <begin position="1"/>
        <end position="271"/>
    </location>
</feature>
<keyword evidence="3" id="KW-1185">Reference proteome</keyword>
<feature type="compositionally biased region" description="Polar residues" evidence="1">
    <location>
        <begin position="95"/>
        <end position="104"/>
    </location>
</feature>
<evidence type="ECO:0000313" key="2">
    <source>
        <dbReference type="EMBL" id="KAJ7314621.1"/>
    </source>
</evidence>
<feature type="compositionally biased region" description="Low complexity" evidence="1">
    <location>
        <begin position="159"/>
        <end position="174"/>
    </location>
</feature>
<sequence>MATIVERPLSAFSDPMPSAVVPQRRRRDSVEIIDVDSFEETNTRPQQRRRVEEEPERNVIELLDSDDEPSGDSIVAGGSGASREGSQRGLRPSTAIESRANSSRALAGPSRGTARQLFSPPPPVPSDESGAIPPVPSLPRRYSAFGSFPPTRPRPGRVPVPSSSNLNEPTASGSSSGGVGGSGATSAAPVPGPILASSRPFPFELDSSPPPQAVRAAGPSRTNDASASGAAGGSALHSRRQLPRLNSSDEEDLLPAGAPRARHNPPMGLGGALISYNNARLEAERADRARRGERRAAGGRVAPAVAVALAANNRTDAASGNGSGSGSGGHRIGANGGASGSGSRRANAPGTSIMRRLASLNPFRWGDGDAAAGEAAHHDVEFLALRGGRGGRDDRTHGDAQLALDLHLQDHEDRFHARFAHPARGFARRELAFLRGWGGGSAGGALSANGWGLGGAGDGEEESYRREWTHPPAPDAGFVFDFAPPNEVLAASPQSQGKGKGKAKEVVIDVDAEVELKQEEKGEMSTILVCARCLDPLLVRSDGVTDYGEERRKVWGLRCGHLIDGKCYEELRRPPVSVEDAESGGALDTSADLEVEAESQGKWKGKGKAREEEREEEDELVDEDAGPSGSGSDNIRSRLRSRASASGSHGHHHHHHIHTRAHTQPISGAFDVAVPPPPPPPRAAAAKRKKGKGRAKPKPKPRVEARWEWTCPVAGCGRLHGSELVEGVWVNEEGRGAIGLFV</sequence>